<dbReference type="EnsemblMetazoa" id="Aqu2.1.30288_001">
    <property type="protein sequence ID" value="Aqu2.1.30288_001"/>
    <property type="gene ID" value="Aqu2.1.30288"/>
</dbReference>
<dbReference type="InterPro" id="IPR017441">
    <property type="entry name" value="Protein_kinase_ATP_BS"/>
</dbReference>
<comment type="catalytic activity">
    <reaction evidence="10 14">
        <text>L-tyrosyl-[protein] + ATP = O-phospho-L-tyrosyl-[protein] + ADP + H(+)</text>
        <dbReference type="Rhea" id="RHEA:10596"/>
        <dbReference type="Rhea" id="RHEA-COMP:10136"/>
        <dbReference type="Rhea" id="RHEA-COMP:20101"/>
        <dbReference type="ChEBI" id="CHEBI:15378"/>
        <dbReference type="ChEBI" id="CHEBI:30616"/>
        <dbReference type="ChEBI" id="CHEBI:46858"/>
        <dbReference type="ChEBI" id="CHEBI:61978"/>
        <dbReference type="ChEBI" id="CHEBI:456216"/>
        <dbReference type="EC" id="2.7.10.2"/>
    </reaction>
</comment>
<dbReference type="Gene3D" id="2.30.30.40">
    <property type="entry name" value="SH3 Domains"/>
    <property type="match status" value="1"/>
</dbReference>
<dbReference type="InterPro" id="IPR020635">
    <property type="entry name" value="Tyr_kinase_cat_dom"/>
</dbReference>
<evidence type="ECO:0000256" key="4">
    <source>
        <dbReference type="ARBA" id="ARBA00022707"/>
    </source>
</evidence>
<dbReference type="PRINTS" id="PR00109">
    <property type="entry name" value="TYRKINASE"/>
</dbReference>
<dbReference type="PROSITE" id="PS50011">
    <property type="entry name" value="PROTEIN_KINASE_DOM"/>
    <property type="match status" value="1"/>
</dbReference>
<evidence type="ECO:0000256" key="9">
    <source>
        <dbReference type="ARBA" id="ARBA00023137"/>
    </source>
</evidence>
<keyword evidence="3 14" id="KW-0808">Transferase</keyword>
<sequence length="522" mass="59098">MGCCSSNDSATSNKYKAKNSSDGPGFSGPGSMGPPRQSYPAGPPGDFSRQGSFGRTHNTGLGYSGNQTASPPRGPVYIALFDYDQRTSEDLSFRKGERLEILNDQDGDWWQAKSLDTGKEGYIPSNYVAEYKTIQAEDWYFGPIKRAEAEKLLRATTMRGTFLVRESESKPGDYSLSIQDIETVKHYRIRKLDEGGFFITRRAVFNTLKELVEYYMKDSDGLCCMLRSACTQIEKPQIDLSHKVKDMWEIPRESITLLRLLGTGQFGEVYEGLWNNTTPVAVKTLKTGTMQPQAFLEEAHIMKKLRHPKLIQLYAVCTKEDPIYIITELMPKGALLSFLQSSEGRRLQLPQLIDMAAQIAAGMAYLEMHNYIHRDLAARNILVGENNICKVADFGLARLIADDEYNAHEGAKFPIKWTAPEAALYNRFSIKSDVWSFGVLLTELVTYGRIPYPGMSNAEVLQQLERGYRMPCPPNTHESLYQIMLDCWKRNPADRPTFEALQWRLEDFFVMDGSQYHHAAEL</sequence>
<dbReference type="STRING" id="400682.A0A1X7UR87"/>
<organism evidence="19">
    <name type="scientific">Amphimedon queenslandica</name>
    <name type="common">Sponge</name>
    <dbReference type="NCBI Taxonomy" id="400682"/>
    <lineage>
        <taxon>Eukaryota</taxon>
        <taxon>Metazoa</taxon>
        <taxon>Porifera</taxon>
        <taxon>Demospongiae</taxon>
        <taxon>Heteroscleromorpha</taxon>
        <taxon>Haplosclerida</taxon>
        <taxon>Niphatidae</taxon>
        <taxon>Amphimedon</taxon>
    </lineage>
</organism>
<dbReference type="EC" id="2.7.10.2" evidence="14"/>
<evidence type="ECO:0000259" key="18">
    <source>
        <dbReference type="PROSITE" id="PS50011"/>
    </source>
</evidence>
<dbReference type="PROSITE" id="PS50001">
    <property type="entry name" value="SH2"/>
    <property type="match status" value="1"/>
</dbReference>
<keyword evidence="8 11" id="KW-0727">SH2 domain</keyword>
<dbReference type="GO" id="GO:0005524">
    <property type="term" value="F:ATP binding"/>
    <property type="evidence" value="ECO:0007669"/>
    <property type="project" value="UniProtKB-UniRule"/>
</dbReference>
<evidence type="ECO:0000256" key="1">
    <source>
        <dbReference type="ARBA" id="ARBA00022443"/>
    </source>
</evidence>
<dbReference type="PROSITE" id="PS00109">
    <property type="entry name" value="PROTEIN_KINASE_TYR"/>
    <property type="match status" value="1"/>
</dbReference>
<dbReference type="Pfam" id="PF00018">
    <property type="entry name" value="SH3_1"/>
    <property type="match status" value="1"/>
</dbReference>
<evidence type="ECO:0000256" key="12">
    <source>
        <dbReference type="PROSITE-ProRule" id="PRU00192"/>
    </source>
</evidence>
<dbReference type="InterPro" id="IPR036028">
    <property type="entry name" value="SH3-like_dom_sf"/>
</dbReference>
<dbReference type="InterPro" id="IPR001452">
    <property type="entry name" value="SH3_domain"/>
</dbReference>
<protein>
    <recommendedName>
        <fullName evidence="14">Tyrosine-protein kinase</fullName>
        <ecNumber evidence="14">2.7.10.2</ecNumber>
    </recommendedName>
</protein>
<name>A0A1X7UR87_AMPQE</name>
<accession>A0A1X7UR87</accession>
<comment type="similarity">
    <text evidence="14">Belongs to the protein kinase superfamily. Tyr protein kinase family.</text>
</comment>
<dbReference type="SUPFAM" id="SSF50044">
    <property type="entry name" value="SH3-domain"/>
    <property type="match status" value="1"/>
</dbReference>
<dbReference type="CDD" id="cd09933">
    <property type="entry name" value="SH2_Src_family"/>
    <property type="match status" value="1"/>
</dbReference>
<evidence type="ECO:0000256" key="15">
    <source>
        <dbReference type="SAM" id="MobiDB-lite"/>
    </source>
</evidence>
<dbReference type="OrthoDB" id="28230at2759"/>
<dbReference type="SUPFAM" id="SSF55550">
    <property type="entry name" value="SH2 domain"/>
    <property type="match status" value="1"/>
</dbReference>
<gene>
    <name evidence="19" type="primary">100640289</name>
</gene>
<dbReference type="CDD" id="cd11845">
    <property type="entry name" value="SH3_Src_like"/>
    <property type="match status" value="1"/>
</dbReference>
<evidence type="ECO:0000256" key="11">
    <source>
        <dbReference type="PROSITE-ProRule" id="PRU00191"/>
    </source>
</evidence>
<evidence type="ECO:0000256" key="7">
    <source>
        <dbReference type="ARBA" id="ARBA00022840"/>
    </source>
</evidence>
<keyword evidence="6 14" id="KW-0418">Kinase</keyword>
<dbReference type="KEGG" id="aqu:100640289"/>
<evidence type="ECO:0000259" key="17">
    <source>
        <dbReference type="PROSITE" id="PS50002"/>
    </source>
</evidence>
<feature type="binding site" evidence="13">
    <location>
        <position position="283"/>
    </location>
    <ligand>
        <name>ATP</name>
        <dbReference type="ChEBI" id="CHEBI:30616"/>
    </ligand>
</feature>
<dbReference type="InterPro" id="IPR036860">
    <property type="entry name" value="SH2_dom_sf"/>
</dbReference>
<feature type="domain" description="SH3" evidence="17">
    <location>
        <begin position="72"/>
        <end position="133"/>
    </location>
</feature>
<dbReference type="PRINTS" id="PR00401">
    <property type="entry name" value="SH2DOMAIN"/>
</dbReference>
<keyword evidence="4" id="KW-0519">Myristate</keyword>
<dbReference type="SUPFAM" id="SSF56112">
    <property type="entry name" value="Protein kinase-like (PK-like)"/>
    <property type="match status" value="1"/>
</dbReference>
<dbReference type="PROSITE" id="PS00107">
    <property type="entry name" value="PROTEIN_KINASE_ATP"/>
    <property type="match status" value="1"/>
</dbReference>
<dbReference type="AlphaFoldDB" id="A0A1X7UR87"/>
<dbReference type="GO" id="GO:0004715">
    <property type="term" value="F:non-membrane spanning protein tyrosine kinase activity"/>
    <property type="evidence" value="ECO:0007669"/>
    <property type="project" value="UniProtKB-EC"/>
</dbReference>
<evidence type="ECO:0000313" key="20">
    <source>
        <dbReference type="Proteomes" id="UP000007879"/>
    </source>
</evidence>
<dbReference type="InterPro" id="IPR050198">
    <property type="entry name" value="Non-receptor_tyrosine_kinases"/>
</dbReference>
<keyword evidence="1 12" id="KW-0728">SH3 domain</keyword>
<keyword evidence="4" id="KW-0449">Lipoprotein</keyword>
<evidence type="ECO:0000256" key="8">
    <source>
        <dbReference type="ARBA" id="ARBA00022999"/>
    </source>
</evidence>
<feature type="compositionally biased region" description="Polar residues" evidence="15">
    <location>
        <begin position="1"/>
        <end position="14"/>
    </location>
</feature>
<evidence type="ECO:0000256" key="13">
    <source>
        <dbReference type="PROSITE-ProRule" id="PRU10141"/>
    </source>
</evidence>
<evidence type="ECO:0000256" key="6">
    <source>
        <dbReference type="ARBA" id="ARBA00022777"/>
    </source>
</evidence>
<evidence type="ECO:0000256" key="14">
    <source>
        <dbReference type="RuleBase" id="RU362096"/>
    </source>
</evidence>
<dbReference type="InterPro" id="IPR008266">
    <property type="entry name" value="Tyr_kinase_AS"/>
</dbReference>
<dbReference type="InParanoid" id="A0A1X7UR87"/>
<dbReference type="InterPro" id="IPR001245">
    <property type="entry name" value="Ser-Thr/Tyr_kinase_cat_dom"/>
</dbReference>
<dbReference type="EnsemblMetazoa" id="XM_011405935.2">
    <property type="protein sequence ID" value="XP_011404237.1"/>
    <property type="gene ID" value="LOC100640289"/>
</dbReference>
<dbReference type="Gene3D" id="3.30.200.20">
    <property type="entry name" value="Phosphorylase Kinase, domain 1"/>
    <property type="match status" value="1"/>
</dbReference>
<dbReference type="FunFam" id="1.10.510.10:FF:000553">
    <property type="entry name" value="Tyrosine-protein kinase"/>
    <property type="match status" value="1"/>
</dbReference>
<dbReference type="Gene3D" id="3.30.505.10">
    <property type="entry name" value="SH2 domain"/>
    <property type="match status" value="1"/>
</dbReference>
<evidence type="ECO:0000256" key="10">
    <source>
        <dbReference type="ARBA" id="ARBA00051245"/>
    </source>
</evidence>
<dbReference type="PANTHER" id="PTHR24418">
    <property type="entry name" value="TYROSINE-PROTEIN KINASE"/>
    <property type="match status" value="1"/>
</dbReference>
<dbReference type="PROSITE" id="PS50002">
    <property type="entry name" value="SH3"/>
    <property type="match status" value="1"/>
</dbReference>
<feature type="domain" description="Protein kinase" evidence="18">
    <location>
        <begin position="255"/>
        <end position="509"/>
    </location>
</feature>
<dbReference type="InterPro" id="IPR000719">
    <property type="entry name" value="Prot_kinase_dom"/>
</dbReference>
<evidence type="ECO:0000256" key="5">
    <source>
        <dbReference type="ARBA" id="ARBA00022741"/>
    </source>
</evidence>
<keyword evidence="7 13" id="KW-0067">ATP-binding</keyword>
<reference evidence="19" key="2">
    <citation type="submission" date="2017-05" db="UniProtKB">
        <authorList>
            <consortium name="EnsemblMetazoa"/>
        </authorList>
    </citation>
    <scope>IDENTIFICATION</scope>
</reference>
<reference evidence="20" key="1">
    <citation type="journal article" date="2010" name="Nature">
        <title>The Amphimedon queenslandica genome and the evolution of animal complexity.</title>
        <authorList>
            <person name="Srivastava M."/>
            <person name="Simakov O."/>
            <person name="Chapman J."/>
            <person name="Fahey B."/>
            <person name="Gauthier M.E."/>
            <person name="Mitros T."/>
            <person name="Richards G.S."/>
            <person name="Conaco C."/>
            <person name="Dacre M."/>
            <person name="Hellsten U."/>
            <person name="Larroux C."/>
            <person name="Putnam N.H."/>
            <person name="Stanke M."/>
            <person name="Adamska M."/>
            <person name="Darling A."/>
            <person name="Degnan S.M."/>
            <person name="Oakley T.H."/>
            <person name="Plachetzki D.C."/>
            <person name="Zhai Y."/>
            <person name="Adamski M."/>
            <person name="Calcino A."/>
            <person name="Cummins S.F."/>
            <person name="Goodstein D.M."/>
            <person name="Harris C."/>
            <person name="Jackson D.J."/>
            <person name="Leys S.P."/>
            <person name="Shu S."/>
            <person name="Woodcroft B.J."/>
            <person name="Vervoort M."/>
            <person name="Kosik K.S."/>
            <person name="Manning G."/>
            <person name="Degnan B.M."/>
            <person name="Rokhsar D.S."/>
        </authorList>
    </citation>
    <scope>NUCLEOTIDE SEQUENCE [LARGE SCALE GENOMIC DNA]</scope>
</reference>
<dbReference type="SMART" id="SM00326">
    <property type="entry name" value="SH3"/>
    <property type="match status" value="1"/>
</dbReference>
<dbReference type="eggNOG" id="KOG0197">
    <property type="taxonomic scope" value="Eukaryota"/>
</dbReference>
<dbReference type="SMART" id="SM00219">
    <property type="entry name" value="TyrKc"/>
    <property type="match status" value="1"/>
</dbReference>
<dbReference type="PRINTS" id="PR00452">
    <property type="entry name" value="SH3DOMAIN"/>
</dbReference>
<evidence type="ECO:0000256" key="3">
    <source>
        <dbReference type="ARBA" id="ARBA00022679"/>
    </source>
</evidence>
<keyword evidence="20" id="KW-1185">Reference proteome</keyword>
<dbReference type="InterPro" id="IPR000980">
    <property type="entry name" value="SH2"/>
</dbReference>
<feature type="region of interest" description="Disordered" evidence="15">
    <location>
        <begin position="1"/>
        <end position="70"/>
    </location>
</feature>
<dbReference type="Proteomes" id="UP000007879">
    <property type="component" value="Unassembled WGS sequence"/>
</dbReference>
<dbReference type="FunFam" id="3.30.200.20:FF:000053">
    <property type="entry name" value="Tyrosine-protein kinase"/>
    <property type="match status" value="1"/>
</dbReference>
<dbReference type="CDD" id="cd05068">
    <property type="entry name" value="PTKc_Frk_like"/>
    <property type="match status" value="1"/>
</dbReference>
<evidence type="ECO:0000313" key="19">
    <source>
        <dbReference type="EnsemblMetazoa" id="Aqu2.1.30288_001"/>
    </source>
</evidence>
<keyword evidence="2" id="KW-0597">Phosphoprotein</keyword>
<dbReference type="OMA" id="CPPNTHE"/>
<dbReference type="Pfam" id="PF00017">
    <property type="entry name" value="SH2"/>
    <property type="match status" value="1"/>
</dbReference>
<keyword evidence="5 13" id="KW-0547">Nucleotide-binding</keyword>
<feature type="domain" description="SH2" evidence="16">
    <location>
        <begin position="139"/>
        <end position="230"/>
    </location>
</feature>
<dbReference type="Gene3D" id="1.10.510.10">
    <property type="entry name" value="Transferase(Phosphotransferase) domain 1"/>
    <property type="match status" value="1"/>
</dbReference>
<keyword evidence="9 14" id="KW-0829">Tyrosine-protein kinase</keyword>
<dbReference type="SMART" id="SM00252">
    <property type="entry name" value="SH2"/>
    <property type="match status" value="1"/>
</dbReference>
<evidence type="ECO:0000256" key="2">
    <source>
        <dbReference type="ARBA" id="ARBA00022553"/>
    </source>
</evidence>
<feature type="compositionally biased region" description="Polar residues" evidence="15">
    <location>
        <begin position="49"/>
        <end position="70"/>
    </location>
</feature>
<dbReference type="FunFam" id="3.30.505.10:FF:000044">
    <property type="entry name" value="Tyrosine-protein kinase"/>
    <property type="match status" value="1"/>
</dbReference>
<dbReference type="Pfam" id="PF07714">
    <property type="entry name" value="PK_Tyr_Ser-Thr"/>
    <property type="match status" value="1"/>
</dbReference>
<proteinExistence type="inferred from homology"/>
<dbReference type="InterPro" id="IPR011009">
    <property type="entry name" value="Kinase-like_dom_sf"/>
</dbReference>
<evidence type="ECO:0000259" key="16">
    <source>
        <dbReference type="PROSITE" id="PS50001"/>
    </source>
</evidence>